<proteinExistence type="predicted"/>
<dbReference type="PANTHER" id="PTHR34387:SF1">
    <property type="entry name" value="PERIPLASMIC IMMUNOGENIC PROTEIN"/>
    <property type="match status" value="1"/>
</dbReference>
<accession>A0A2T0WWX0</accession>
<dbReference type="AlphaFoldDB" id="A0A2T0WWX0"/>
<evidence type="ECO:0000313" key="3">
    <source>
        <dbReference type="Proteomes" id="UP000238392"/>
    </source>
</evidence>
<dbReference type="GO" id="GO:0006974">
    <property type="term" value="P:DNA damage response"/>
    <property type="evidence" value="ECO:0007669"/>
    <property type="project" value="TreeGrafter"/>
</dbReference>
<evidence type="ECO:0000256" key="1">
    <source>
        <dbReference type="SAM" id="SignalP"/>
    </source>
</evidence>
<keyword evidence="1" id="KW-0732">Signal</keyword>
<comment type="caution">
    <text evidence="2">The sequence shown here is derived from an EMBL/GenBank/DDBJ whole genome shotgun (WGS) entry which is preliminary data.</text>
</comment>
<reference evidence="2 3" key="1">
    <citation type="submission" date="2018-03" db="EMBL/GenBank/DDBJ databases">
        <title>Genomic Encyclopedia of Archaeal and Bacterial Type Strains, Phase II (KMG-II): from individual species to whole genera.</title>
        <authorList>
            <person name="Goeker M."/>
        </authorList>
    </citation>
    <scope>NUCLEOTIDE SEQUENCE [LARGE SCALE GENOMIC DNA]</scope>
    <source>
        <strain evidence="2 3">DSM 100212</strain>
    </source>
</reference>
<dbReference type="InterPro" id="IPR052022">
    <property type="entry name" value="26kDa_periplasmic_antigen"/>
</dbReference>
<name>A0A2T0WWX0_9RHOB</name>
<sequence>MLRTGILALALATAAMPLYAEAERVIRVDGIGEVTAAPDMAVITVGTRFQDKTAGAAMEQVTEAQTKVIEALKLLGISGADVQTRSVTVNPVWADRQSGSRPEIAGFEAGNTVMVRVTSLENLGFVIDRVLSEGANQMDGLVFGISDDKALRDQARKAAVADAISKAQLYALAAGVELGPVQEITESGSGGFIEAMDGRAMMAMAKAAPIEAGEMTINANVGMVFGIRDPE</sequence>
<organism evidence="2 3">
    <name type="scientific">Donghicola tyrosinivorans</name>
    <dbReference type="NCBI Taxonomy" id="1652492"/>
    <lineage>
        <taxon>Bacteria</taxon>
        <taxon>Pseudomonadati</taxon>
        <taxon>Pseudomonadota</taxon>
        <taxon>Alphaproteobacteria</taxon>
        <taxon>Rhodobacterales</taxon>
        <taxon>Roseobacteraceae</taxon>
        <taxon>Donghicola</taxon>
    </lineage>
</organism>
<evidence type="ECO:0000313" key="2">
    <source>
        <dbReference type="EMBL" id="PRY91181.1"/>
    </source>
</evidence>
<protein>
    <recommendedName>
        <fullName evidence="4">Secreted protein</fullName>
    </recommendedName>
</protein>
<dbReference type="PANTHER" id="PTHR34387">
    <property type="entry name" value="SLR1258 PROTEIN"/>
    <property type="match status" value="1"/>
</dbReference>
<dbReference type="RefSeq" id="WP_106263705.1">
    <property type="nucleotide sequence ID" value="NZ_PVTQ01000004.1"/>
</dbReference>
<evidence type="ECO:0008006" key="4">
    <source>
        <dbReference type="Google" id="ProtNLM"/>
    </source>
</evidence>
<dbReference type="Gene3D" id="3.30.110.170">
    <property type="entry name" value="Protein of unknown function (DUF541), domain 1"/>
    <property type="match status" value="1"/>
</dbReference>
<dbReference type="Proteomes" id="UP000238392">
    <property type="component" value="Unassembled WGS sequence"/>
</dbReference>
<dbReference type="InterPro" id="IPR007497">
    <property type="entry name" value="SIMPL/DUF541"/>
</dbReference>
<gene>
    <name evidence="2" type="ORF">CLV74_104199</name>
</gene>
<feature type="signal peptide" evidence="1">
    <location>
        <begin position="1"/>
        <end position="22"/>
    </location>
</feature>
<dbReference type="Gene3D" id="3.30.70.2970">
    <property type="entry name" value="Protein of unknown function (DUF541), domain 2"/>
    <property type="match status" value="1"/>
</dbReference>
<feature type="chain" id="PRO_5015475105" description="Secreted protein" evidence="1">
    <location>
        <begin position="23"/>
        <end position="231"/>
    </location>
</feature>
<dbReference type="Pfam" id="PF04402">
    <property type="entry name" value="SIMPL"/>
    <property type="match status" value="1"/>
</dbReference>
<dbReference type="EMBL" id="PVTQ01000004">
    <property type="protein sequence ID" value="PRY91181.1"/>
    <property type="molecule type" value="Genomic_DNA"/>
</dbReference>
<keyword evidence="3" id="KW-1185">Reference proteome</keyword>
<dbReference type="OrthoDB" id="9813144at2"/>